<dbReference type="InterPro" id="IPR018200">
    <property type="entry name" value="USP_CS"/>
</dbReference>
<dbReference type="InterPro" id="IPR029346">
    <property type="entry name" value="USP_C"/>
</dbReference>
<evidence type="ECO:0000256" key="8">
    <source>
        <dbReference type="ARBA" id="ARBA00022807"/>
    </source>
</evidence>
<dbReference type="SUPFAM" id="SSF49599">
    <property type="entry name" value="TRAF domain-like"/>
    <property type="match status" value="1"/>
</dbReference>
<dbReference type="InterPro" id="IPR002083">
    <property type="entry name" value="MATH/TRAF_dom"/>
</dbReference>
<dbReference type="Pfam" id="PF14533">
    <property type="entry name" value="USP7_C2"/>
    <property type="match status" value="1"/>
</dbReference>
<comment type="caution">
    <text evidence="13">The sequence shown here is derived from an EMBL/GenBank/DDBJ whole genome shotgun (WGS) entry which is preliminary data.</text>
</comment>
<evidence type="ECO:0000259" key="11">
    <source>
        <dbReference type="PROSITE" id="PS50144"/>
    </source>
</evidence>
<gene>
    <name evidence="13" type="ORF">TRICI_006219</name>
</gene>
<dbReference type="OrthoDB" id="289038at2759"/>
<dbReference type="PANTHER" id="PTHR24006">
    <property type="entry name" value="UBIQUITIN CARBOXYL-TERMINAL HYDROLASE"/>
    <property type="match status" value="1"/>
</dbReference>
<dbReference type="InterPro" id="IPR038765">
    <property type="entry name" value="Papain-like_cys_pep_sf"/>
</dbReference>
<evidence type="ECO:0000256" key="2">
    <source>
        <dbReference type="ARBA" id="ARBA00004123"/>
    </source>
</evidence>
<protein>
    <recommendedName>
        <fullName evidence="4">ubiquitinyl hydrolase 1</fullName>
        <ecNumber evidence="4">3.4.19.12</ecNumber>
    </recommendedName>
</protein>
<dbReference type="PROSITE" id="PS50144">
    <property type="entry name" value="MATH"/>
    <property type="match status" value="1"/>
</dbReference>
<dbReference type="Gene3D" id="3.10.20.90">
    <property type="entry name" value="Phosphatidylinositol 3-kinase Catalytic Subunit, Chain A, domain 1"/>
    <property type="match status" value="2"/>
</dbReference>
<keyword evidence="5" id="KW-0645">Protease</keyword>
<evidence type="ECO:0000313" key="14">
    <source>
        <dbReference type="Proteomes" id="UP000761534"/>
    </source>
</evidence>
<evidence type="ECO:0000256" key="6">
    <source>
        <dbReference type="ARBA" id="ARBA00022786"/>
    </source>
</evidence>
<sequence length="1173" mass="134913">MPVDDAPAVMNAKMGGGDVEQPETEEPEKLEYANDFEAMKAKAFPPLDDELEVLEDFDFTWEIDDWKSLDNKVHGPALTSGGYIWKPLLFPEGNRSDNISLYLEASPADKEKNGDEQKDDEEEEDWAVCAQFGLLMWNPEDPTIFHFSMAHHRFNQDEADWGFSKFYDLRKAFSRHLDRESALIENNKVNITVFVRIIKDPTGVLWHNFYKYDSKKETGYVGLKNQGATCYLNSLLQSLYFTRNFRQVVYKIPTQDDKANTVPAALQRMFYLLKTSNSPVGTLQLTKAFGWESDDAFTQHDVQELNRVLMDKLETQMKGTEVDGALNNIFVGQMKSYVKCVNVDFESSRIEDYWDIQLNVKGMKTLEDSFKDYIQVEMLEGENQYQATGYGLQDAKKGVIFESFPPVLHLQLKRYEYDFIRDIMIKVNDRYEFPLDIDLSPFLDEDADMSESWEYELHGVLVHSGDLNAGHYYALLKPTANGHWYKFDDDRVTRATFKEVLEENYGGDIPHLNNATTGGGGNRFGRFNYKRHSSAYMLVYIRKSRLQEVLPEGEDEVPSHIPEKIHQQALEEQQRRKEREEQQYYMNVKVSHLKQFQNYEGFDIAPWESKYNEQVIPIPELARPDSFRVRKDTPVRDFVIELAKNYNLTDPSAVKLWTLVSRQNKTYRVDTPLDASTVTTLEEEKLKSPQKLPDFRLWLEDGTKDHLTKEPQPPTSESAPPPSAEDDEHMQSTETEGAEEEERQLIFLKQFDPYNQVIKGVCTQVIDPQQTAGDLANQIKEYMGWASDAVVRLYEEVKPEMIDELSPKSTFNNAEIGLGDIICFEKVPDSVELSKIKGYHTAKEFYDFMRHRLLITFKQRVPAEGGGGDLRMDTTGDNESSEDKSQVDLWLSWNDTYETMATKVGEKLGVDPGYLQFFTTSINGAQRTPIKSGGATVKQILASPYMQQYSKVVLYEILDISLSELQSKKTVSVSWLSEGLSQEHKYDILVPKTATMRDVLAALRTKANISEEDIEKTKLWSAQHGRIHRILNESFPVVSLSDSVNVYVTVTPQDELEFLNAEGTVDDRKFVFVQHFQKDPNRTHSIPFTFLAKKGEPFSETKARLQKTLGIYDKLFENIRFAIIRIDGNAPPQYIDDDDFELFSQIGDEECLGMDHFDKTVRRNHGQAIFIKN</sequence>
<dbReference type="GO" id="GO:0004843">
    <property type="term" value="F:cysteine-type deubiquitinase activity"/>
    <property type="evidence" value="ECO:0007669"/>
    <property type="project" value="UniProtKB-EC"/>
</dbReference>
<accession>A0A642UJJ8</accession>
<dbReference type="AlphaFoldDB" id="A0A642UJJ8"/>
<keyword evidence="9" id="KW-0539">Nucleus</keyword>
<reference evidence="13" key="1">
    <citation type="journal article" date="2019" name="G3 (Bethesda)">
        <title>Genome Assemblies of Two Rare Opportunistic Yeast Pathogens: Diutina rugosa (syn. Candida rugosa) and Trichomonascus ciferrii (syn. Candida ciferrii).</title>
        <authorList>
            <person name="Mixao V."/>
            <person name="Saus E."/>
            <person name="Hansen A.P."/>
            <person name="Lass-Florl C."/>
            <person name="Gabaldon T."/>
        </authorList>
    </citation>
    <scope>NUCLEOTIDE SEQUENCE</scope>
    <source>
        <strain evidence="13">CBS 4856</strain>
    </source>
</reference>
<dbReference type="Proteomes" id="UP000761534">
    <property type="component" value="Unassembled WGS sequence"/>
</dbReference>
<organism evidence="13 14">
    <name type="scientific">Trichomonascus ciferrii</name>
    <dbReference type="NCBI Taxonomy" id="44093"/>
    <lineage>
        <taxon>Eukaryota</taxon>
        <taxon>Fungi</taxon>
        <taxon>Dikarya</taxon>
        <taxon>Ascomycota</taxon>
        <taxon>Saccharomycotina</taxon>
        <taxon>Dipodascomycetes</taxon>
        <taxon>Dipodascales</taxon>
        <taxon>Trichomonascaceae</taxon>
        <taxon>Trichomonascus</taxon>
        <taxon>Trichomonascus ciferrii complex</taxon>
    </lineage>
</organism>
<dbReference type="GO" id="GO:0016579">
    <property type="term" value="P:protein deubiquitination"/>
    <property type="evidence" value="ECO:0007669"/>
    <property type="project" value="InterPro"/>
</dbReference>
<dbReference type="VEuPathDB" id="FungiDB:TRICI_006219"/>
<dbReference type="SUPFAM" id="SSF54001">
    <property type="entry name" value="Cysteine proteinases"/>
    <property type="match status" value="1"/>
</dbReference>
<keyword evidence="8" id="KW-0788">Thiol protease</keyword>
<keyword evidence="6" id="KW-0833">Ubl conjugation pathway</keyword>
<keyword evidence="7" id="KW-0378">Hydrolase</keyword>
<evidence type="ECO:0000313" key="13">
    <source>
        <dbReference type="EMBL" id="KAA8900347.1"/>
    </source>
</evidence>
<feature type="domain" description="MATH" evidence="11">
    <location>
        <begin position="56"/>
        <end position="195"/>
    </location>
</feature>
<evidence type="ECO:0000256" key="7">
    <source>
        <dbReference type="ARBA" id="ARBA00022801"/>
    </source>
</evidence>
<feature type="compositionally biased region" description="Pro residues" evidence="10">
    <location>
        <begin position="711"/>
        <end position="723"/>
    </location>
</feature>
<evidence type="ECO:0000256" key="10">
    <source>
        <dbReference type="SAM" id="MobiDB-lite"/>
    </source>
</evidence>
<dbReference type="EC" id="3.4.19.12" evidence="4"/>
<dbReference type="InterPro" id="IPR050164">
    <property type="entry name" value="Peptidase_C19"/>
</dbReference>
<dbReference type="PROSITE" id="PS50235">
    <property type="entry name" value="USP_3"/>
    <property type="match status" value="1"/>
</dbReference>
<comment type="subcellular location">
    <subcellularLocation>
        <location evidence="2">Nucleus</location>
    </subcellularLocation>
</comment>
<feature type="domain" description="USP" evidence="12">
    <location>
        <begin position="221"/>
        <end position="543"/>
    </location>
</feature>
<dbReference type="InterPro" id="IPR001394">
    <property type="entry name" value="Peptidase_C19_UCH"/>
</dbReference>
<dbReference type="Gene3D" id="2.60.210.10">
    <property type="entry name" value="Apoptosis, Tumor Necrosis Factor Receptor Associated Protein 2, Chain A"/>
    <property type="match status" value="1"/>
</dbReference>
<dbReference type="Pfam" id="PF00443">
    <property type="entry name" value="UCH"/>
    <property type="match status" value="1"/>
</dbReference>
<dbReference type="GO" id="GO:0005634">
    <property type="term" value="C:nucleus"/>
    <property type="evidence" value="ECO:0007669"/>
    <property type="project" value="UniProtKB-SubCell"/>
</dbReference>
<dbReference type="CDD" id="cd02659">
    <property type="entry name" value="peptidase_C19C"/>
    <property type="match status" value="1"/>
</dbReference>
<dbReference type="Gene3D" id="3.90.70.10">
    <property type="entry name" value="Cysteine proteinases"/>
    <property type="match status" value="1"/>
</dbReference>
<feature type="region of interest" description="Disordered" evidence="10">
    <location>
        <begin position="1"/>
        <end position="26"/>
    </location>
</feature>
<dbReference type="InterPro" id="IPR028889">
    <property type="entry name" value="USP"/>
</dbReference>
<evidence type="ECO:0000256" key="5">
    <source>
        <dbReference type="ARBA" id="ARBA00022670"/>
    </source>
</evidence>
<evidence type="ECO:0000256" key="3">
    <source>
        <dbReference type="ARBA" id="ARBA00009085"/>
    </source>
</evidence>
<dbReference type="GO" id="GO:0031647">
    <property type="term" value="P:regulation of protein stability"/>
    <property type="evidence" value="ECO:0007669"/>
    <property type="project" value="TreeGrafter"/>
</dbReference>
<dbReference type="Pfam" id="PF22486">
    <property type="entry name" value="MATH_2"/>
    <property type="match status" value="1"/>
</dbReference>
<dbReference type="PROSITE" id="PS00972">
    <property type="entry name" value="USP_1"/>
    <property type="match status" value="1"/>
</dbReference>
<dbReference type="GO" id="GO:0006508">
    <property type="term" value="P:proteolysis"/>
    <property type="evidence" value="ECO:0007669"/>
    <property type="project" value="UniProtKB-KW"/>
</dbReference>
<evidence type="ECO:0000256" key="1">
    <source>
        <dbReference type="ARBA" id="ARBA00000707"/>
    </source>
</evidence>
<evidence type="ECO:0000256" key="9">
    <source>
        <dbReference type="ARBA" id="ARBA00023242"/>
    </source>
</evidence>
<dbReference type="InterPro" id="IPR008974">
    <property type="entry name" value="TRAF-like"/>
</dbReference>
<proteinExistence type="inferred from homology"/>
<dbReference type="FunFam" id="3.90.70.10:FF:000005">
    <property type="entry name" value="Ubiquitin carboxyl-terminal hydrolase 7"/>
    <property type="match status" value="1"/>
</dbReference>
<dbReference type="GO" id="GO:0004175">
    <property type="term" value="F:endopeptidase activity"/>
    <property type="evidence" value="ECO:0007669"/>
    <property type="project" value="UniProtKB-ARBA"/>
</dbReference>
<dbReference type="PANTHER" id="PTHR24006:SF644">
    <property type="entry name" value="UBIQUITIN CARBOXYL-TERMINAL HYDROLASE 7"/>
    <property type="match status" value="1"/>
</dbReference>
<name>A0A642UJJ8_9ASCO</name>
<feature type="region of interest" description="Disordered" evidence="10">
    <location>
        <begin position="705"/>
        <end position="741"/>
    </location>
</feature>
<dbReference type="Pfam" id="PF12436">
    <property type="entry name" value="USP7_ICP0_bdg"/>
    <property type="match status" value="1"/>
</dbReference>
<dbReference type="GO" id="GO:0140492">
    <property type="term" value="F:metal-dependent deubiquitinase activity"/>
    <property type="evidence" value="ECO:0007669"/>
    <property type="project" value="UniProtKB-ARBA"/>
</dbReference>
<evidence type="ECO:0000256" key="4">
    <source>
        <dbReference type="ARBA" id="ARBA00012759"/>
    </source>
</evidence>
<evidence type="ECO:0000259" key="12">
    <source>
        <dbReference type="PROSITE" id="PS50235"/>
    </source>
</evidence>
<dbReference type="PROSITE" id="PS00973">
    <property type="entry name" value="USP_2"/>
    <property type="match status" value="1"/>
</dbReference>
<dbReference type="EMBL" id="SWFS01000503">
    <property type="protein sequence ID" value="KAA8900347.1"/>
    <property type="molecule type" value="Genomic_DNA"/>
</dbReference>
<comment type="catalytic activity">
    <reaction evidence="1">
        <text>Thiol-dependent hydrolysis of ester, thioester, amide, peptide and isopeptide bonds formed by the C-terminal Gly of ubiquitin (a 76-residue protein attached to proteins as an intracellular targeting signal).</text>
        <dbReference type="EC" id="3.4.19.12"/>
    </reaction>
</comment>
<comment type="similarity">
    <text evidence="3">Belongs to the peptidase C19 family.</text>
</comment>
<keyword evidence="14" id="KW-1185">Reference proteome</keyword>
<dbReference type="GO" id="GO:0005829">
    <property type="term" value="C:cytosol"/>
    <property type="evidence" value="ECO:0007669"/>
    <property type="project" value="TreeGrafter"/>
</dbReference>
<dbReference type="InterPro" id="IPR024729">
    <property type="entry name" value="USP7_ICP0-binding_dom"/>
</dbReference>